<comment type="subcellular location">
    <subcellularLocation>
        <location evidence="1">Secreted</location>
    </subcellularLocation>
</comment>
<sequence length="315" mass="36247">MRRRYRFIWENTNFDHFKVGHSYLNYGDYNIITVDWGLGAKDPCYLHAAFNIGVAAKCSAKLLRRMLELHPDKLSIKYTHVIGFSLGAHVAGIMGKTYKKLYNECIPRITAMKLRFLRRLFEKQSSRMRVVFRGWSEDKCPLRMGWEAPRSPQIWNRWGLRLSRRNRTSEDTDSRVDNVSVGGDWCTTFVFGTSEEQSVLSLSSSSVSPPRRQVLSALLVCVPAGNSYSNRLVMITPQCKDGGEVFKCHRMMYIHLVRGQLVILLFLYAGGDEVAGQAHNESQVKNINDLYVTTSCIEPPFVCPHKRIQFYLYTR</sequence>
<dbReference type="Gene3D" id="3.40.50.1820">
    <property type="entry name" value="alpha/beta hydrolase"/>
    <property type="match status" value="1"/>
</dbReference>
<dbReference type="GO" id="GO:0016298">
    <property type="term" value="F:lipase activity"/>
    <property type="evidence" value="ECO:0007669"/>
    <property type="project" value="InterPro"/>
</dbReference>
<dbReference type="InterPro" id="IPR000734">
    <property type="entry name" value="TAG_lipase"/>
</dbReference>
<proteinExistence type="inferred from homology"/>
<gene>
    <name evidence="6" type="ORF">NTEN_LOCUS2990</name>
</gene>
<dbReference type="GO" id="GO:0016042">
    <property type="term" value="P:lipid catabolic process"/>
    <property type="evidence" value="ECO:0007669"/>
    <property type="project" value="TreeGrafter"/>
</dbReference>
<name>A0A6H5G2E8_9HEMI</name>
<reference evidence="6 7" key="1">
    <citation type="submission" date="2020-02" db="EMBL/GenBank/DDBJ databases">
        <authorList>
            <person name="Ferguson B K."/>
        </authorList>
    </citation>
    <scope>NUCLEOTIDE SEQUENCE [LARGE SCALE GENOMIC DNA]</scope>
</reference>
<evidence type="ECO:0000256" key="3">
    <source>
        <dbReference type="ARBA" id="ARBA00022525"/>
    </source>
</evidence>
<evidence type="ECO:0000256" key="4">
    <source>
        <dbReference type="RuleBase" id="RU004262"/>
    </source>
</evidence>
<dbReference type="PANTHER" id="PTHR11610:SF173">
    <property type="entry name" value="LIPASE DOMAIN-CONTAINING PROTEIN-RELATED"/>
    <property type="match status" value="1"/>
</dbReference>
<dbReference type="EMBL" id="CADCXU010004661">
    <property type="protein sequence ID" value="CAA9996478.1"/>
    <property type="molecule type" value="Genomic_DNA"/>
</dbReference>
<evidence type="ECO:0000256" key="2">
    <source>
        <dbReference type="ARBA" id="ARBA00010701"/>
    </source>
</evidence>
<protein>
    <recommendedName>
        <fullName evidence="5">Lipase domain-containing protein</fullName>
    </recommendedName>
</protein>
<dbReference type="Pfam" id="PF00151">
    <property type="entry name" value="Lipase"/>
    <property type="match status" value="1"/>
</dbReference>
<dbReference type="PANTHER" id="PTHR11610">
    <property type="entry name" value="LIPASE"/>
    <property type="match status" value="1"/>
</dbReference>
<dbReference type="AlphaFoldDB" id="A0A6H5G2E8"/>
<dbReference type="InterPro" id="IPR013818">
    <property type="entry name" value="Lipase"/>
</dbReference>
<dbReference type="GO" id="GO:0017171">
    <property type="term" value="F:serine hydrolase activity"/>
    <property type="evidence" value="ECO:0007669"/>
    <property type="project" value="TreeGrafter"/>
</dbReference>
<keyword evidence="7" id="KW-1185">Reference proteome</keyword>
<feature type="domain" description="Lipase" evidence="5">
    <location>
        <begin position="28"/>
        <end position="112"/>
    </location>
</feature>
<dbReference type="GO" id="GO:0005615">
    <property type="term" value="C:extracellular space"/>
    <property type="evidence" value="ECO:0007669"/>
    <property type="project" value="TreeGrafter"/>
</dbReference>
<accession>A0A6H5G2E8</accession>
<evidence type="ECO:0000259" key="5">
    <source>
        <dbReference type="Pfam" id="PF00151"/>
    </source>
</evidence>
<comment type="similarity">
    <text evidence="2 4">Belongs to the AB hydrolase superfamily. Lipase family.</text>
</comment>
<evidence type="ECO:0000313" key="6">
    <source>
        <dbReference type="EMBL" id="CAA9996478.1"/>
    </source>
</evidence>
<evidence type="ECO:0000313" key="7">
    <source>
        <dbReference type="Proteomes" id="UP000479000"/>
    </source>
</evidence>
<organism evidence="6 7">
    <name type="scientific">Nesidiocoris tenuis</name>
    <dbReference type="NCBI Taxonomy" id="355587"/>
    <lineage>
        <taxon>Eukaryota</taxon>
        <taxon>Metazoa</taxon>
        <taxon>Ecdysozoa</taxon>
        <taxon>Arthropoda</taxon>
        <taxon>Hexapoda</taxon>
        <taxon>Insecta</taxon>
        <taxon>Pterygota</taxon>
        <taxon>Neoptera</taxon>
        <taxon>Paraneoptera</taxon>
        <taxon>Hemiptera</taxon>
        <taxon>Heteroptera</taxon>
        <taxon>Panheteroptera</taxon>
        <taxon>Cimicomorpha</taxon>
        <taxon>Miridae</taxon>
        <taxon>Dicyphina</taxon>
        <taxon>Nesidiocoris</taxon>
    </lineage>
</organism>
<dbReference type="InterPro" id="IPR029058">
    <property type="entry name" value="AB_hydrolase_fold"/>
</dbReference>
<dbReference type="Proteomes" id="UP000479000">
    <property type="component" value="Unassembled WGS sequence"/>
</dbReference>
<dbReference type="SUPFAM" id="SSF53474">
    <property type="entry name" value="alpha/beta-Hydrolases"/>
    <property type="match status" value="1"/>
</dbReference>
<dbReference type="OrthoDB" id="199913at2759"/>
<keyword evidence="3" id="KW-0964">Secreted</keyword>
<evidence type="ECO:0000256" key="1">
    <source>
        <dbReference type="ARBA" id="ARBA00004613"/>
    </source>
</evidence>